<comment type="caution">
    <text evidence="1">Lacks conserved residue(s) required for the propagation of feature annotation.</text>
</comment>
<dbReference type="PANTHER" id="PTHR10127">
    <property type="entry name" value="DISCOIDIN, CUB, EGF, LAMININ , AND ZINC METALLOPROTEASE DOMAIN CONTAINING"/>
    <property type="match status" value="1"/>
</dbReference>
<evidence type="ECO:0000256" key="2">
    <source>
        <dbReference type="SAM" id="MobiDB-lite"/>
    </source>
</evidence>
<dbReference type="EMBL" id="DF196784">
    <property type="protein sequence ID" value="GAC75871.1"/>
    <property type="molecule type" value="Genomic_DNA"/>
</dbReference>
<feature type="active site" evidence="1">
    <location>
        <position position="306"/>
    </location>
</feature>
<dbReference type="STRING" id="1151754.M9LRQ0"/>
<name>M9LRQ0_PSEA3</name>
<dbReference type="GO" id="GO:0006508">
    <property type="term" value="P:proteolysis"/>
    <property type="evidence" value="ECO:0007669"/>
    <property type="project" value="UniProtKB-KW"/>
</dbReference>
<keyword evidence="1" id="KW-0482">Metalloprotease</keyword>
<dbReference type="InterPro" id="IPR006026">
    <property type="entry name" value="Peptidase_Metallo"/>
</dbReference>
<dbReference type="AlphaFoldDB" id="M9LRQ0"/>
<feature type="binding site" evidence="1">
    <location>
        <position position="309"/>
    </location>
    <ligand>
        <name>Zn(2+)</name>
        <dbReference type="ChEBI" id="CHEBI:29105"/>
        <note>catalytic</note>
    </ligand>
</feature>
<dbReference type="Gene3D" id="3.40.390.10">
    <property type="entry name" value="Collagenase (Catalytic Domain)"/>
    <property type="match status" value="1"/>
</dbReference>
<organism evidence="4 5">
    <name type="scientific">Pseudozyma antarctica (strain T-34)</name>
    <name type="common">Yeast</name>
    <name type="synonym">Candida antarctica</name>
    <dbReference type="NCBI Taxonomy" id="1151754"/>
    <lineage>
        <taxon>Eukaryota</taxon>
        <taxon>Fungi</taxon>
        <taxon>Dikarya</taxon>
        <taxon>Basidiomycota</taxon>
        <taxon>Ustilaginomycotina</taxon>
        <taxon>Ustilaginomycetes</taxon>
        <taxon>Ustilaginales</taxon>
        <taxon>Ustilaginaceae</taxon>
        <taxon>Moesziomyces</taxon>
    </lineage>
</organism>
<proteinExistence type="predicted"/>
<comment type="cofactor">
    <cofactor evidence="1">
        <name>Zn(2+)</name>
        <dbReference type="ChEBI" id="CHEBI:29105"/>
    </cofactor>
    <text evidence="1">Binds 1 zinc ion per subunit.</text>
</comment>
<keyword evidence="1" id="KW-0645">Protease</keyword>
<reference evidence="5" key="1">
    <citation type="journal article" date="2013" name="Genome Announc.">
        <title>Genome sequence of the basidiomycetous yeast Pseudozyma antarctica T-34, a producer of the glycolipid biosurfactants mannosylerythritol lipids.</title>
        <authorList>
            <person name="Morita T."/>
            <person name="Koike H."/>
            <person name="Koyama Y."/>
            <person name="Hagiwara H."/>
            <person name="Ito E."/>
            <person name="Fukuoka T."/>
            <person name="Imura T."/>
            <person name="Machida M."/>
            <person name="Kitamoto D."/>
        </authorList>
    </citation>
    <scope>NUCLEOTIDE SEQUENCE [LARGE SCALE GENOMIC DNA]</scope>
    <source>
        <strain evidence="5">T-34</strain>
    </source>
</reference>
<evidence type="ECO:0000313" key="5">
    <source>
        <dbReference type="Proteomes" id="UP000011976"/>
    </source>
</evidence>
<dbReference type="SMART" id="SM00235">
    <property type="entry name" value="ZnMc"/>
    <property type="match status" value="1"/>
</dbReference>
<feature type="binding site" evidence="1">
    <location>
        <position position="315"/>
    </location>
    <ligand>
        <name>Zn(2+)</name>
        <dbReference type="ChEBI" id="CHEBI:29105"/>
        <note>catalytic</note>
    </ligand>
</feature>
<dbReference type="InterPro" id="IPR001506">
    <property type="entry name" value="Peptidase_M12A"/>
</dbReference>
<feature type="domain" description="Peptidase M12A" evidence="3">
    <location>
        <begin position="195"/>
        <end position="320"/>
    </location>
</feature>
<accession>M9LRQ0</accession>
<sequence>MASIQPLRCDLFKPPPDIERAAEEQPAMDPSHESDADTAIERPKPTGASPRISRLIKPVRYDLFTPPTDDEIGAAEQPPTEPSRESVIVTASDSEQPTATYAPPRVERLIKPVRCDLFTPPIDDGPAAAEPRPTEPLQESATATTSNSEQRTATLTQLSFNDSNEWFSKTCKDVITPDTLQTAVTQGVSTSTSGTVLASTEKLWPDSPQTIHYCFLPGDHVGSNVQQDKVRNAIREWSHYANVRFVEGVDPASCDIRITFDPKDGSWSYVGTDSRIIEPQDATMNLAWLQASASMTANERASILHEFGHVLGLLHEHQSPAHEGTAVVNVQAALDLYRTGQHWSDKQIHDQVLDVYNQYDVSDYSQVDVTSIMHFPQPKELTGLDQDIGYNMELSDLDKAYMVVQYPRENPPSEAPQLTFDYALGMIGCPEWVAQQLRDAKVQGTDHQGSIDPTSIRQILSDWTKASHSEGGARASRREVARPTDAPAMMAGASQPFQMANELLDRGGIVGGPNGESLASNYTKALHSLVPSYEGAEARKKQEEMRAWLLADTESSSAAILSTDKGASRADIPSTAEILQDAKDALRESTLSSFSADPSVFPVQMDPKDWHDALGAGHTADELSQDPALLHAVLRSND</sequence>
<gene>
    <name evidence="4" type="ORF">PANT_18d00109</name>
</gene>
<dbReference type="PANTHER" id="PTHR10127:SF850">
    <property type="entry name" value="METALLOENDOPEPTIDASE"/>
    <property type="match status" value="1"/>
</dbReference>
<evidence type="ECO:0000313" key="4">
    <source>
        <dbReference type="EMBL" id="GAC75871.1"/>
    </source>
</evidence>
<feature type="binding site" evidence="1">
    <location>
        <position position="305"/>
    </location>
    <ligand>
        <name>Zn(2+)</name>
        <dbReference type="ChEBI" id="CHEBI:29105"/>
        <note>catalytic</note>
    </ligand>
</feature>
<feature type="region of interest" description="Disordered" evidence="2">
    <location>
        <begin position="121"/>
        <end position="151"/>
    </location>
</feature>
<dbReference type="Proteomes" id="UP000011976">
    <property type="component" value="Unassembled WGS sequence"/>
</dbReference>
<dbReference type="PROSITE" id="PS51864">
    <property type="entry name" value="ASTACIN"/>
    <property type="match status" value="1"/>
</dbReference>
<dbReference type="SUPFAM" id="SSF55486">
    <property type="entry name" value="Metalloproteases ('zincins'), catalytic domain"/>
    <property type="match status" value="1"/>
</dbReference>
<keyword evidence="1" id="KW-0479">Metal-binding</keyword>
<keyword evidence="1" id="KW-0378">Hydrolase</keyword>
<dbReference type="Pfam" id="PF01400">
    <property type="entry name" value="Astacin"/>
    <property type="match status" value="1"/>
</dbReference>
<feature type="compositionally biased region" description="Polar residues" evidence="2">
    <location>
        <begin position="137"/>
        <end position="151"/>
    </location>
</feature>
<evidence type="ECO:0000259" key="3">
    <source>
        <dbReference type="PROSITE" id="PS51864"/>
    </source>
</evidence>
<dbReference type="InterPro" id="IPR024079">
    <property type="entry name" value="MetalloPept_cat_dom_sf"/>
</dbReference>
<dbReference type="GO" id="GO:0004222">
    <property type="term" value="F:metalloendopeptidase activity"/>
    <property type="evidence" value="ECO:0007669"/>
    <property type="project" value="UniProtKB-UniRule"/>
</dbReference>
<dbReference type="GO" id="GO:0008270">
    <property type="term" value="F:zinc ion binding"/>
    <property type="evidence" value="ECO:0007669"/>
    <property type="project" value="UniProtKB-UniRule"/>
</dbReference>
<feature type="compositionally biased region" description="Basic and acidic residues" evidence="2">
    <location>
        <begin position="30"/>
        <end position="44"/>
    </location>
</feature>
<feature type="region of interest" description="Disordered" evidence="2">
    <location>
        <begin position="1"/>
        <end position="100"/>
    </location>
</feature>
<evidence type="ECO:0000256" key="1">
    <source>
        <dbReference type="PROSITE-ProRule" id="PRU01211"/>
    </source>
</evidence>
<feature type="compositionally biased region" description="Polar residues" evidence="2">
    <location>
        <begin position="89"/>
        <end position="99"/>
    </location>
</feature>
<protein>
    <recommendedName>
        <fullName evidence="3">Peptidase M12A domain-containing protein</fullName>
    </recommendedName>
</protein>
<keyword evidence="1" id="KW-0862">Zinc</keyword>